<dbReference type="STRING" id="1123291.SAMN04490355_103522"/>
<dbReference type="EMBL" id="FOTS01000035">
    <property type="protein sequence ID" value="SFM04127.1"/>
    <property type="molecule type" value="Genomic_DNA"/>
</dbReference>
<protein>
    <submittedName>
        <fullName evidence="4">6-phospho-beta-galactosidase</fullName>
    </submittedName>
</protein>
<dbReference type="GO" id="GO:0005829">
    <property type="term" value="C:cytosol"/>
    <property type="evidence" value="ECO:0007669"/>
    <property type="project" value="TreeGrafter"/>
</dbReference>
<proteinExistence type="inferred from homology"/>
<dbReference type="Gene3D" id="3.20.20.80">
    <property type="entry name" value="Glycosidases"/>
    <property type="match status" value="1"/>
</dbReference>
<dbReference type="InterPro" id="IPR017853">
    <property type="entry name" value="GH"/>
</dbReference>
<sequence length="475" mass="54698">MKQFADDFIFGGATAAFQVEGAAKEDGRGPCCWDEYMNRPGSCFNGDKASDFYHKYKDDLELANEFGINGIRISISWSRIIPDGSGEVNRKGIDFYNRLIDECIKNEVEPFVTLHHFDTPLTLFEKGDWLNRDIIAHFVRFAEICFVHFGDRVKKWATFNEPWSVAQNGYIIGNFPPSIKFDIPKAVQIMHNMMVAHAKTINLYKTMNLPGEIGIVHTLEGKCPISDKAEDKRAAYLDDTIANTFMLDACFKGEYGKDTLETIHEILKKNHGTFTVYDGDMDIIRTASKDIDFLGMNYYSSHFLQGYDGESKMHHNGTGEKGTSVFALQGIGARVSNPNVETTDWDWPIYPQGMYEMLVRIKRDYPNYKKIYIAENGMGYKDDFVDGNIDDTPRIEYIRKHFTYILKAIQEGVNVKGYYVWSLMDVLSWSNGYNKRYGLFYVDFESQKRYPKKSAYWFKKMSKTKRLVSVDDVEI</sequence>
<dbReference type="Pfam" id="PF00232">
    <property type="entry name" value="Glyco_hydro_1"/>
    <property type="match status" value="1"/>
</dbReference>
<dbReference type="PANTHER" id="PTHR10353">
    <property type="entry name" value="GLYCOSYL HYDROLASE"/>
    <property type="match status" value="1"/>
</dbReference>
<evidence type="ECO:0000313" key="4">
    <source>
        <dbReference type="EMBL" id="SFM04127.1"/>
    </source>
</evidence>
<gene>
    <name evidence="4" type="ORF">SAMN04490355_103522</name>
</gene>
<keyword evidence="2" id="KW-0378">Hydrolase</keyword>
<accession>A0A1I4MM57</accession>
<evidence type="ECO:0000313" key="5">
    <source>
        <dbReference type="Proteomes" id="UP000199520"/>
    </source>
</evidence>
<dbReference type="InterPro" id="IPR033132">
    <property type="entry name" value="GH_1_N_CS"/>
</dbReference>
<dbReference type="GO" id="GO:0033920">
    <property type="term" value="F:6-phospho-beta-galactosidase activity"/>
    <property type="evidence" value="ECO:0007669"/>
    <property type="project" value="InterPro"/>
</dbReference>
<dbReference type="FunFam" id="3.20.20.80:FF:000004">
    <property type="entry name" value="Beta-glucosidase 6-phospho-beta-glucosidase"/>
    <property type="match status" value="1"/>
</dbReference>
<evidence type="ECO:0000256" key="2">
    <source>
        <dbReference type="ARBA" id="ARBA00022801"/>
    </source>
</evidence>
<reference evidence="5" key="1">
    <citation type="submission" date="2016-10" db="EMBL/GenBank/DDBJ databases">
        <authorList>
            <person name="Varghese N."/>
            <person name="Submissions S."/>
        </authorList>
    </citation>
    <scope>NUCLEOTIDE SEQUENCE [LARGE SCALE GENOMIC DNA]</scope>
    <source>
        <strain evidence="5">DSM 13327</strain>
    </source>
</reference>
<dbReference type="PANTHER" id="PTHR10353:SF36">
    <property type="entry name" value="LP05116P"/>
    <property type="match status" value="1"/>
</dbReference>
<dbReference type="PRINTS" id="PR00131">
    <property type="entry name" value="GLHYDRLASE1"/>
</dbReference>
<dbReference type="RefSeq" id="WP_090940029.1">
    <property type="nucleotide sequence ID" value="NZ_FOTS01000035.1"/>
</dbReference>
<keyword evidence="5" id="KW-1185">Reference proteome</keyword>
<dbReference type="GO" id="GO:0019512">
    <property type="term" value="P:lactose catabolic process via tagatose-6-phosphate"/>
    <property type="evidence" value="ECO:0007669"/>
    <property type="project" value="InterPro"/>
</dbReference>
<dbReference type="AlphaFoldDB" id="A0A1I4MM57"/>
<dbReference type="InterPro" id="IPR001360">
    <property type="entry name" value="Glyco_hydro_1"/>
</dbReference>
<evidence type="ECO:0000256" key="3">
    <source>
        <dbReference type="ARBA" id="ARBA00023295"/>
    </source>
</evidence>
<dbReference type="PROSITE" id="PS00653">
    <property type="entry name" value="GLYCOSYL_HYDROL_F1_2"/>
    <property type="match status" value="1"/>
</dbReference>
<evidence type="ECO:0000256" key="1">
    <source>
        <dbReference type="ARBA" id="ARBA00010838"/>
    </source>
</evidence>
<dbReference type="InterPro" id="IPR005928">
    <property type="entry name" value="6P-beta-galactosidase"/>
</dbReference>
<dbReference type="Proteomes" id="UP000199520">
    <property type="component" value="Unassembled WGS sequence"/>
</dbReference>
<dbReference type="NCBIfam" id="TIGR01233">
    <property type="entry name" value="lacG"/>
    <property type="match status" value="1"/>
</dbReference>
<comment type="similarity">
    <text evidence="1">Belongs to the glycosyl hydrolase 1 family.</text>
</comment>
<name>A0A1I4MM57_9FIRM</name>
<organism evidence="4 5">
    <name type="scientific">Pelosinus propionicus DSM 13327</name>
    <dbReference type="NCBI Taxonomy" id="1123291"/>
    <lineage>
        <taxon>Bacteria</taxon>
        <taxon>Bacillati</taxon>
        <taxon>Bacillota</taxon>
        <taxon>Negativicutes</taxon>
        <taxon>Selenomonadales</taxon>
        <taxon>Sporomusaceae</taxon>
        <taxon>Pelosinus</taxon>
    </lineage>
</organism>
<dbReference type="SUPFAM" id="SSF51445">
    <property type="entry name" value="(Trans)glycosidases"/>
    <property type="match status" value="1"/>
</dbReference>
<dbReference type="GO" id="GO:0008422">
    <property type="term" value="F:beta-glucosidase activity"/>
    <property type="evidence" value="ECO:0007669"/>
    <property type="project" value="TreeGrafter"/>
</dbReference>
<keyword evidence="3" id="KW-0326">Glycosidase</keyword>
<dbReference type="NCBIfam" id="NF010036">
    <property type="entry name" value="PRK13511.1"/>
    <property type="match status" value="1"/>
</dbReference>
<dbReference type="OrthoDB" id="9765195at2"/>